<evidence type="ECO:0000313" key="3">
    <source>
        <dbReference type="Proteomes" id="UP000054047"/>
    </source>
</evidence>
<keyword evidence="1" id="KW-1133">Transmembrane helix</keyword>
<evidence type="ECO:0000256" key="1">
    <source>
        <dbReference type="SAM" id="Phobius"/>
    </source>
</evidence>
<accession>A0A0C2G4T4</accession>
<dbReference type="AlphaFoldDB" id="A0A0C2G4T4"/>
<proteinExistence type="predicted"/>
<dbReference type="Proteomes" id="UP000054047">
    <property type="component" value="Unassembled WGS sequence"/>
</dbReference>
<keyword evidence="3" id="KW-1185">Reference proteome</keyword>
<protein>
    <submittedName>
        <fullName evidence="2">Uncharacterized protein</fullName>
    </submittedName>
</protein>
<dbReference type="EMBL" id="KN744664">
    <property type="protein sequence ID" value="KIH52066.1"/>
    <property type="molecule type" value="Genomic_DNA"/>
</dbReference>
<keyword evidence="1" id="KW-0812">Transmembrane</keyword>
<dbReference type="OrthoDB" id="5864054at2759"/>
<name>A0A0C2G4T4_9BILA</name>
<gene>
    <name evidence="2" type="ORF">ANCDUO_17838</name>
</gene>
<organism evidence="2 3">
    <name type="scientific">Ancylostoma duodenale</name>
    <dbReference type="NCBI Taxonomy" id="51022"/>
    <lineage>
        <taxon>Eukaryota</taxon>
        <taxon>Metazoa</taxon>
        <taxon>Ecdysozoa</taxon>
        <taxon>Nematoda</taxon>
        <taxon>Chromadorea</taxon>
        <taxon>Rhabditida</taxon>
        <taxon>Rhabditina</taxon>
        <taxon>Rhabditomorpha</taxon>
        <taxon>Strongyloidea</taxon>
        <taxon>Ancylostomatidae</taxon>
        <taxon>Ancylostomatinae</taxon>
        <taxon>Ancylostoma</taxon>
    </lineage>
</organism>
<keyword evidence="1" id="KW-0472">Membrane</keyword>
<evidence type="ECO:0000313" key="2">
    <source>
        <dbReference type="EMBL" id="KIH52066.1"/>
    </source>
</evidence>
<sequence>MQITRIYSQEQPIAMDWLERTSEEYSRAVHPPLVLLLCIFGSLGHLVSIATLSSMMNPTNAFLISMSW</sequence>
<reference evidence="2 3" key="1">
    <citation type="submission" date="2013-12" db="EMBL/GenBank/DDBJ databases">
        <title>Draft genome of the parsitic nematode Ancylostoma duodenale.</title>
        <authorList>
            <person name="Mitreva M."/>
        </authorList>
    </citation>
    <scope>NUCLEOTIDE SEQUENCE [LARGE SCALE GENOMIC DNA]</scope>
    <source>
        <strain evidence="2 3">Zhejiang</strain>
    </source>
</reference>
<feature type="transmembrane region" description="Helical" evidence="1">
    <location>
        <begin position="33"/>
        <end position="52"/>
    </location>
</feature>